<dbReference type="SMART" id="SM00184">
    <property type="entry name" value="RING"/>
    <property type="match status" value="1"/>
</dbReference>
<dbReference type="Gene3D" id="3.30.1520.10">
    <property type="entry name" value="Phox-like domain"/>
    <property type="match status" value="1"/>
</dbReference>
<dbReference type="InterPro" id="IPR001841">
    <property type="entry name" value="Znf_RING"/>
</dbReference>
<gene>
    <name evidence="4" type="ORF">PBS003_LOCUS175</name>
</gene>
<feature type="domain" description="RING-type" evidence="3">
    <location>
        <begin position="252"/>
        <end position="292"/>
    </location>
</feature>
<keyword evidence="1" id="KW-0862">Zinc</keyword>
<accession>A0AAU9KHR1</accession>
<dbReference type="SUPFAM" id="SSF57850">
    <property type="entry name" value="RING/U-box"/>
    <property type="match status" value="1"/>
</dbReference>
<evidence type="ECO:0000256" key="2">
    <source>
        <dbReference type="SAM" id="MobiDB-lite"/>
    </source>
</evidence>
<dbReference type="EMBL" id="CAKKTJ010000020">
    <property type="protein sequence ID" value="CAH0473269.1"/>
    <property type="molecule type" value="Genomic_DNA"/>
</dbReference>
<dbReference type="Proteomes" id="UP001160483">
    <property type="component" value="Unassembled WGS sequence"/>
</dbReference>
<dbReference type="GO" id="GO:0035091">
    <property type="term" value="F:phosphatidylinositol binding"/>
    <property type="evidence" value="ECO:0007669"/>
    <property type="project" value="InterPro"/>
</dbReference>
<reference evidence="4" key="1">
    <citation type="submission" date="2021-11" db="EMBL/GenBank/DDBJ databases">
        <authorList>
            <person name="Islam A."/>
            <person name="Islam S."/>
            <person name="Flora M.S."/>
            <person name="Rahman M."/>
            <person name="Ziaur R.M."/>
            <person name="Epstein J.H."/>
            <person name="Hassan M."/>
            <person name="Klassen M."/>
            <person name="Woodard K."/>
            <person name="Webb A."/>
            <person name="Webby R.J."/>
            <person name="El Zowalaty M.E."/>
        </authorList>
    </citation>
    <scope>NUCLEOTIDE SEQUENCE</scope>
    <source>
        <strain evidence="4">Pbs3</strain>
    </source>
</reference>
<organism evidence="4 5">
    <name type="scientific">Peronospora belbahrii</name>
    <dbReference type="NCBI Taxonomy" id="622444"/>
    <lineage>
        <taxon>Eukaryota</taxon>
        <taxon>Sar</taxon>
        <taxon>Stramenopiles</taxon>
        <taxon>Oomycota</taxon>
        <taxon>Peronosporomycetes</taxon>
        <taxon>Peronosporales</taxon>
        <taxon>Peronosporaceae</taxon>
        <taxon>Peronospora</taxon>
    </lineage>
</organism>
<comment type="caution">
    <text evidence="4">The sequence shown here is derived from an EMBL/GenBank/DDBJ whole genome shotgun (WGS) entry which is preliminary data.</text>
</comment>
<evidence type="ECO:0000313" key="4">
    <source>
        <dbReference type="EMBL" id="CAH0473269.1"/>
    </source>
</evidence>
<dbReference type="PROSITE" id="PS50089">
    <property type="entry name" value="ZF_RING_2"/>
    <property type="match status" value="1"/>
</dbReference>
<keyword evidence="1" id="KW-0863">Zinc-finger</keyword>
<name>A0AAU9KHR1_9STRA</name>
<protein>
    <recommendedName>
        <fullName evidence="3">RING-type domain-containing protein</fullName>
    </recommendedName>
</protein>
<dbReference type="AlphaFoldDB" id="A0AAU9KHR1"/>
<evidence type="ECO:0000313" key="5">
    <source>
        <dbReference type="Proteomes" id="UP001160483"/>
    </source>
</evidence>
<evidence type="ECO:0000256" key="1">
    <source>
        <dbReference type="PROSITE-ProRule" id="PRU00175"/>
    </source>
</evidence>
<dbReference type="Gene3D" id="3.30.40.10">
    <property type="entry name" value="Zinc/RING finger domain, C3HC4 (zinc finger)"/>
    <property type="match status" value="1"/>
</dbReference>
<dbReference type="Pfam" id="PF13639">
    <property type="entry name" value="zf-RING_2"/>
    <property type="match status" value="1"/>
</dbReference>
<evidence type="ECO:0000259" key="3">
    <source>
        <dbReference type="PROSITE" id="PS50089"/>
    </source>
</evidence>
<feature type="compositionally biased region" description="Low complexity" evidence="2">
    <location>
        <begin position="1"/>
        <end position="11"/>
    </location>
</feature>
<dbReference type="InterPro" id="IPR013083">
    <property type="entry name" value="Znf_RING/FYVE/PHD"/>
</dbReference>
<keyword evidence="1" id="KW-0479">Metal-binding</keyword>
<dbReference type="InterPro" id="IPR036871">
    <property type="entry name" value="PX_dom_sf"/>
</dbReference>
<proteinExistence type="predicted"/>
<feature type="region of interest" description="Disordered" evidence="2">
    <location>
        <begin position="1"/>
        <end position="35"/>
    </location>
</feature>
<dbReference type="GO" id="GO:0008270">
    <property type="term" value="F:zinc ion binding"/>
    <property type="evidence" value="ECO:0007669"/>
    <property type="project" value="UniProtKB-KW"/>
</dbReference>
<sequence>MMSSGSSMSLTSRRRRRRRVTITGPPGTPVKSPATSPASFCIPTIAYLDQFELSVIATKIKFAHGKDVRYDVIVTPTSDRSQQWTVSRSFKELQAFQLKLLDAMQLGHLCHASCPYLYSSIKGRFPKDCYLCSTSSYVMSKRSHAIEECFTTLLEALCRRENYSTCSILPGIVAQELIAFLNEDLSIEHEFRWENFTTSLKTLSSSSTYLSTDGSTHSLTPTCLSQCWQSSSDNSFGSLRSVSSNNSILETCVLCANDVADKGPFTTLSCGHRFHDECVITKLNETLACPTCGQKL</sequence>